<feature type="transmembrane region" description="Helical" evidence="5">
    <location>
        <begin position="286"/>
        <end position="309"/>
    </location>
</feature>
<dbReference type="Pfam" id="PF00005">
    <property type="entry name" value="ABC_tran"/>
    <property type="match status" value="1"/>
</dbReference>
<dbReference type="Gene3D" id="3.40.50.300">
    <property type="entry name" value="P-loop containing nucleotide triphosphate hydrolases"/>
    <property type="match status" value="1"/>
</dbReference>
<feature type="transmembrane region" description="Helical" evidence="5">
    <location>
        <begin position="147"/>
        <end position="168"/>
    </location>
</feature>
<dbReference type="InterPro" id="IPR017871">
    <property type="entry name" value="ABC_transporter-like_CS"/>
</dbReference>
<dbReference type="InterPro" id="IPR003439">
    <property type="entry name" value="ABC_transporter-like_ATP-bd"/>
</dbReference>
<feature type="domain" description="ABC transporter" evidence="6">
    <location>
        <begin position="345"/>
        <end position="583"/>
    </location>
</feature>
<keyword evidence="8" id="KW-0067">ATP-binding</keyword>
<dbReference type="PROSITE" id="PS50929">
    <property type="entry name" value="ABC_TM1F"/>
    <property type="match status" value="1"/>
</dbReference>
<dbReference type="InterPro" id="IPR011527">
    <property type="entry name" value="ABC1_TM_dom"/>
</dbReference>
<feature type="transmembrane region" description="Helical" evidence="5">
    <location>
        <begin position="257"/>
        <end position="280"/>
    </location>
</feature>
<dbReference type="InterPro" id="IPR036640">
    <property type="entry name" value="ABC1_TM_sf"/>
</dbReference>
<keyword evidence="9" id="KW-1185">Reference proteome</keyword>
<evidence type="ECO:0000256" key="2">
    <source>
        <dbReference type="ARBA" id="ARBA00022692"/>
    </source>
</evidence>
<evidence type="ECO:0000313" key="9">
    <source>
        <dbReference type="Proteomes" id="UP001205740"/>
    </source>
</evidence>
<comment type="caution">
    <text evidence="8">The sequence shown here is derived from an EMBL/GenBank/DDBJ whole genome shotgun (WGS) entry which is preliminary data.</text>
</comment>
<comment type="subcellular location">
    <subcellularLocation>
        <location evidence="1">Cell membrane</location>
        <topology evidence="1">Multi-pass membrane protein</topology>
    </subcellularLocation>
</comment>
<protein>
    <submittedName>
        <fullName evidence="8">ABC transport system ATP-binding protein</fullName>
    </submittedName>
</protein>
<dbReference type="SUPFAM" id="SSF52540">
    <property type="entry name" value="P-loop containing nucleoside triphosphate hydrolases"/>
    <property type="match status" value="1"/>
</dbReference>
<dbReference type="InterPro" id="IPR039421">
    <property type="entry name" value="Type_1_exporter"/>
</dbReference>
<dbReference type="Pfam" id="PF00664">
    <property type="entry name" value="ABC_membrane"/>
    <property type="match status" value="1"/>
</dbReference>
<dbReference type="InterPro" id="IPR027417">
    <property type="entry name" value="P-loop_NTPase"/>
</dbReference>
<evidence type="ECO:0000256" key="3">
    <source>
        <dbReference type="ARBA" id="ARBA00022989"/>
    </source>
</evidence>
<keyword evidence="4 5" id="KW-0472">Membrane</keyword>
<dbReference type="Proteomes" id="UP001205740">
    <property type="component" value="Unassembled WGS sequence"/>
</dbReference>
<feature type="transmembrane region" description="Helical" evidence="5">
    <location>
        <begin position="65"/>
        <end position="86"/>
    </location>
</feature>
<evidence type="ECO:0000259" key="7">
    <source>
        <dbReference type="PROSITE" id="PS50929"/>
    </source>
</evidence>
<feature type="transmembrane region" description="Helical" evidence="5">
    <location>
        <begin position="174"/>
        <end position="195"/>
    </location>
</feature>
<dbReference type="PROSITE" id="PS00211">
    <property type="entry name" value="ABC_TRANSPORTER_1"/>
    <property type="match status" value="1"/>
</dbReference>
<evidence type="ECO:0000256" key="1">
    <source>
        <dbReference type="ARBA" id="ARBA00004651"/>
    </source>
</evidence>
<dbReference type="Gene3D" id="1.20.1560.10">
    <property type="entry name" value="ABC transporter type 1, transmembrane domain"/>
    <property type="match status" value="1"/>
</dbReference>
<dbReference type="PANTHER" id="PTHR43394">
    <property type="entry name" value="ATP-DEPENDENT PERMEASE MDL1, MITOCHONDRIAL"/>
    <property type="match status" value="1"/>
</dbReference>
<feature type="domain" description="ABC transmembrane type-1" evidence="7">
    <location>
        <begin position="34"/>
        <end position="307"/>
    </location>
</feature>
<dbReference type="EMBL" id="JAMTCG010000002">
    <property type="protein sequence ID" value="MCP2159600.1"/>
    <property type="molecule type" value="Genomic_DNA"/>
</dbReference>
<keyword evidence="3 5" id="KW-1133">Transmembrane helix</keyword>
<dbReference type="SUPFAM" id="SSF90123">
    <property type="entry name" value="ABC transporter transmembrane region"/>
    <property type="match status" value="1"/>
</dbReference>
<name>A0ABT1GXC2_9NOCA</name>
<evidence type="ECO:0000313" key="8">
    <source>
        <dbReference type="EMBL" id="MCP2159600.1"/>
    </source>
</evidence>
<accession>A0ABT1GXC2</accession>
<feature type="transmembrane region" description="Helical" evidence="5">
    <location>
        <begin position="27"/>
        <end position="53"/>
    </location>
</feature>
<evidence type="ECO:0000256" key="5">
    <source>
        <dbReference type="SAM" id="Phobius"/>
    </source>
</evidence>
<dbReference type="GO" id="GO:0005524">
    <property type="term" value="F:ATP binding"/>
    <property type="evidence" value="ECO:0007669"/>
    <property type="project" value="UniProtKB-KW"/>
</dbReference>
<evidence type="ECO:0000256" key="4">
    <source>
        <dbReference type="ARBA" id="ARBA00023136"/>
    </source>
</evidence>
<evidence type="ECO:0000259" key="6">
    <source>
        <dbReference type="PROSITE" id="PS50893"/>
    </source>
</evidence>
<dbReference type="RefSeq" id="WP_253653234.1">
    <property type="nucleotide sequence ID" value="NZ_BAAAOE010000001.1"/>
</dbReference>
<dbReference type="PROSITE" id="PS50893">
    <property type="entry name" value="ABC_TRANSPORTER_2"/>
    <property type="match status" value="1"/>
</dbReference>
<dbReference type="PANTHER" id="PTHR43394:SF1">
    <property type="entry name" value="ATP-BINDING CASSETTE SUB-FAMILY B MEMBER 10, MITOCHONDRIAL"/>
    <property type="match status" value="1"/>
</dbReference>
<sequence length="583" mass="59083">MTSNAPAASPITGGWVLRRTVRRTVRWLVPGSTLIAAHQMCEVAVPVLIGIIVDRAVTSGSYPSIVTWIAVLAAVFIVLTTVYRLGARMLMTGIAQESHWLRDELSARALHPGGLPSASTTGTPYSAGELLSISTTDADNTSYVIDYVPRVTGAVVATVACGVVLLTIDIPLGVMVLVGIPLVVAGLQLTAPMIARRVEVQQETVGATSGLATDLVSGLRPLQGLGATGAASARYRRSSRVALAAALRAARIQSVHMGLSAAVGALAAMAVAVVAVFVAIDGDATIGELITVIGLAQFLIEPFSLLAIVPSWVAEARASANRVAQVLAVDPPETTTGAVSAPGSGQRGGLTLRIDDPDRGIDLTVDAAPGEMLGVLAPSARDAVAVVDALSGAMDGPGYAVAVGGVPTASMSVGERSRRLVVAPHDAHVFTGTLGSNIDWMGGADGLGDAPALDAVLAASAADDVVAVHPGGLAHPVAERGASLSGGQRQRLALARALLAAPDVLVLHDPTTAVDAVTEHTIAQGIRSIRSGGGATTVVVASSPALLAAADRVVLVVDGTVVASSTHAELATTDARYREAVAR</sequence>
<keyword evidence="2 5" id="KW-0812">Transmembrane</keyword>
<gene>
    <name evidence="8" type="ORF">LX12_000779</name>
</gene>
<proteinExistence type="predicted"/>
<organism evidence="8 9">
    <name type="scientific">Williamsia serinedens</name>
    <dbReference type="NCBI Taxonomy" id="391736"/>
    <lineage>
        <taxon>Bacteria</taxon>
        <taxon>Bacillati</taxon>
        <taxon>Actinomycetota</taxon>
        <taxon>Actinomycetes</taxon>
        <taxon>Mycobacteriales</taxon>
        <taxon>Nocardiaceae</taxon>
        <taxon>Williamsia</taxon>
    </lineage>
</organism>
<keyword evidence="8" id="KW-0547">Nucleotide-binding</keyword>
<reference evidence="8 9" key="1">
    <citation type="submission" date="2022-06" db="EMBL/GenBank/DDBJ databases">
        <title>Genomic Encyclopedia of Archaeal and Bacterial Type Strains, Phase II (KMG-II): from individual species to whole genera.</title>
        <authorList>
            <person name="Goeker M."/>
        </authorList>
    </citation>
    <scope>NUCLEOTIDE SEQUENCE [LARGE SCALE GENOMIC DNA]</scope>
    <source>
        <strain evidence="8 9">DSM 45037</strain>
    </source>
</reference>